<dbReference type="KEGG" id="agf:ET445_03505"/>
<organism evidence="1 2">
    <name type="scientific">Agromyces protaetiae</name>
    <dbReference type="NCBI Taxonomy" id="2509455"/>
    <lineage>
        <taxon>Bacteria</taxon>
        <taxon>Bacillati</taxon>
        <taxon>Actinomycetota</taxon>
        <taxon>Actinomycetes</taxon>
        <taxon>Micrococcales</taxon>
        <taxon>Microbacteriaceae</taxon>
        <taxon>Agromyces</taxon>
    </lineage>
</organism>
<evidence type="ECO:0000313" key="2">
    <source>
        <dbReference type="Proteomes" id="UP000291259"/>
    </source>
</evidence>
<keyword evidence="2" id="KW-1185">Reference proteome</keyword>
<reference evidence="1 2" key="1">
    <citation type="submission" date="2019-01" db="EMBL/GenBank/DDBJ databases">
        <title>Genome sequencing of strain FW100M-8.</title>
        <authorList>
            <person name="Heo J."/>
            <person name="Kim S.-J."/>
            <person name="Kim J.-S."/>
            <person name="Hong S.-B."/>
            <person name="Kwon S.-W."/>
        </authorList>
    </citation>
    <scope>NUCLEOTIDE SEQUENCE [LARGE SCALE GENOMIC DNA]</scope>
    <source>
        <strain evidence="1 2">FW100M-8</strain>
    </source>
</reference>
<proteinExistence type="predicted"/>
<accession>A0A4P6FPV8</accession>
<name>A0A4P6FPV8_9MICO</name>
<dbReference type="Proteomes" id="UP000291259">
    <property type="component" value="Chromosome"/>
</dbReference>
<dbReference type="RefSeq" id="WP_129188881.1">
    <property type="nucleotide sequence ID" value="NZ_CP035491.1"/>
</dbReference>
<dbReference type="EMBL" id="CP035491">
    <property type="protein sequence ID" value="QAY72548.1"/>
    <property type="molecule type" value="Genomic_DNA"/>
</dbReference>
<protein>
    <submittedName>
        <fullName evidence="1">Uncharacterized protein</fullName>
    </submittedName>
</protein>
<dbReference type="AlphaFoldDB" id="A0A4P6FPV8"/>
<evidence type="ECO:0000313" key="1">
    <source>
        <dbReference type="EMBL" id="QAY72548.1"/>
    </source>
</evidence>
<gene>
    <name evidence="1" type="ORF">ET445_03505</name>
</gene>
<sequence>MASLTDIVVKFVTQEIDASSPPPRAVVLDEDGGVLGTAHWEPALGIYVIEGPMAVIVASGADAGGDDIAVGGADEASGIPLVRAGARVGTATRLVVAEASLEADGPNGLPRAPRVIAVPLPPSAQPDPEAALGDGPWSDPAEADTVLTEDGRHVCVHLPHPALPGVYVRLPGRDFLDLHVVRPSTCTVGSDVLVFSVDDDGEPIAESLLTLDDSVASTRYSAWPGSAWVGAKCAGECPADCPCELRYANA</sequence>